<evidence type="ECO:0000256" key="3">
    <source>
        <dbReference type="ARBA" id="ARBA00022692"/>
    </source>
</evidence>
<feature type="transmembrane region" description="Helical" evidence="6">
    <location>
        <begin position="58"/>
        <end position="77"/>
    </location>
</feature>
<dbReference type="STRING" id="1400863.BN873_190063"/>
<evidence type="ECO:0000256" key="2">
    <source>
        <dbReference type="ARBA" id="ARBA00022475"/>
    </source>
</evidence>
<evidence type="ECO:0000256" key="6">
    <source>
        <dbReference type="SAM" id="Phobius"/>
    </source>
</evidence>
<comment type="caution">
    <text evidence="7">The sequence shown here is derived from an EMBL/GenBank/DDBJ whole genome shotgun (WGS) entry which is preliminary data.</text>
</comment>
<feature type="transmembrane region" description="Helical" evidence="6">
    <location>
        <begin position="83"/>
        <end position="108"/>
    </location>
</feature>
<evidence type="ECO:0000256" key="4">
    <source>
        <dbReference type="ARBA" id="ARBA00022989"/>
    </source>
</evidence>
<gene>
    <name evidence="7" type="ORF">BN873_190063</name>
</gene>
<accession>W6M4X4</accession>
<comment type="subcellular location">
    <subcellularLocation>
        <location evidence="1">Cell membrane</location>
        <topology evidence="1">Multi-pass membrane protein</topology>
    </subcellularLocation>
</comment>
<keyword evidence="3 6" id="KW-0812">Transmembrane</keyword>
<evidence type="ECO:0000313" key="7">
    <source>
        <dbReference type="EMBL" id="CDI01669.1"/>
    </source>
</evidence>
<dbReference type="GO" id="GO:0005886">
    <property type="term" value="C:plasma membrane"/>
    <property type="evidence" value="ECO:0007669"/>
    <property type="project" value="UniProtKB-SubCell"/>
</dbReference>
<dbReference type="OrthoDB" id="385012at2"/>
<dbReference type="AlphaFoldDB" id="W6M4X4"/>
<keyword evidence="4 6" id="KW-1133">Transmembrane helix</keyword>
<protein>
    <submittedName>
        <fullName evidence="7">LrgA family protein</fullName>
    </submittedName>
</protein>
<evidence type="ECO:0000313" key="8">
    <source>
        <dbReference type="Proteomes" id="UP000035760"/>
    </source>
</evidence>
<keyword evidence="2" id="KW-1003">Cell membrane</keyword>
<proteinExistence type="predicted"/>
<dbReference type="Proteomes" id="UP000035760">
    <property type="component" value="Unassembled WGS sequence"/>
</dbReference>
<keyword evidence="8" id="KW-1185">Reference proteome</keyword>
<sequence length="119" mass="12595">MIAVLAVLLAFQLLGEAIAQVGHLPVPGPVIGMVLLFLALQWHSALPESLRTTAQTLLSHLSLLFVPAGVGVIQYGALLAKEWLALTIAVLLSTILTIAMTALVMHVLMHRNGADPSDD</sequence>
<dbReference type="InterPro" id="IPR005538">
    <property type="entry name" value="LrgA/CidA"/>
</dbReference>
<dbReference type="PANTHER" id="PTHR33931:SF2">
    <property type="entry name" value="HOLIN-LIKE PROTEIN CIDA"/>
    <property type="match status" value="1"/>
</dbReference>
<evidence type="ECO:0000256" key="1">
    <source>
        <dbReference type="ARBA" id="ARBA00004651"/>
    </source>
</evidence>
<reference evidence="7" key="1">
    <citation type="submission" date="2013-07" db="EMBL/GenBank/DDBJ databases">
        <authorList>
            <person name="McIlroy S."/>
        </authorList>
    </citation>
    <scope>NUCLEOTIDE SEQUENCE [LARGE SCALE GENOMIC DNA]</scope>
    <source>
        <strain evidence="7">Run_A_D11</strain>
    </source>
</reference>
<reference evidence="7" key="2">
    <citation type="submission" date="2014-03" db="EMBL/GenBank/DDBJ databases">
        <title>Candidatus Competibacter-lineage genomes retrieved from metagenomes reveal functional metabolic diversity.</title>
        <authorList>
            <person name="McIlroy S.J."/>
            <person name="Albertsen M."/>
            <person name="Andresen E.K."/>
            <person name="Saunders A.M."/>
            <person name="Kristiansen R."/>
            <person name="Stokholm-Bjerregaard M."/>
            <person name="Nielsen K.L."/>
            <person name="Nielsen P.H."/>
        </authorList>
    </citation>
    <scope>NUCLEOTIDE SEQUENCE</scope>
    <source>
        <strain evidence="7">Run_A_D11</strain>
    </source>
</reference>
<dbReference type="PANTHER" id="PTHR33931">
    <property type="entry name" value="HOLIN-LIKE PROTEIN CIDA-RELATED"/>
    <property type="match status" value="1"/>
</dbReference>
<name>W6M4X4_9GAMM</name>
<dbReference type="Pfam" id="PF03788">
    <property type="entry name" value="LrgA"/>
    <property type="match status" value="1"/>
</dbReference>
<dbReference type="EMBL" id="CBTJ020000024">
    <property type="protein sequence ID" value="CDI01669.1"/>
    <property type="molecule type" value="Genomic_DNA"/>
</dbReference>
<keyword evidence="5 6" id="KW-0472">Membrane</keyword>
<dbReference type="RefSeq" id="WP_048671002.1">
    <property type="nucleotide sequence ID" value="NZ_CBTJ020000024.1"/>
</dbReference>
<organism evidence="7 8">
    <name type="scientific">Candidatus Competibacter denitrificans Run_A_D11</name>
    <dbReference type="NCBI Taxonomy" id="1400863"/>
    <lineage>
        <taxon>Bacteria</taxon>
        <taxon>Pseudomonadati</taxon>
        <taxon>Pseudomonadota</taxon>
        <taxon>Gammaproteobacteria</taxon>
        <taxon>Candidatus Competibacteraceae</taxon>
        <taxon>Candidatus Competibacter</taxon>
    </lineage>
</organism>
<feature type="transmembrane region" description="Helical" evidence="6">
    <location>
        <begin position="29"/>
        <end position="46"/>
    </location>
</feature>
<evidence type="ECO:0000256" key="5">
    <source>
        <dbReference type="ARBA" id="ARBA00023136"/>
    </source>
</evidence>